<dbReference type="PANTHER" id="PTHR43798:SF33">
    <property type="entry name" value="HYDROLASE, PUTATIVE (AFU_ORTHOLOGUE AFUA_2G14860)-RELATED"/>
    <property type="match status" value="1"/>
</dbReference>
<evidence type="ECO:0000313" key="3">
    <source>
        <dbReference type="Proteomes" id="UP000310685"/>
    </source>
</evidence>
<dbReference type="Gene3D" id="3.40.50.1820">
    <property type="entry name" value="alpha/beta hydrolase"/>
    <property type="match status" value="1"/>
</dbReference>
<dbReference type="InterPro" id="IPR000073">
    <property type="entry name" value="AB_hydrolase_1"/>
</dbReference>
<dbReference type="EMBL" id="SPRC01000055">
    <property type="protein sequence ID" value="TIB75910.1"/>
    <property type="molecule type" value="Genomic_DNA"/>
</dbReference>
<dbReference type="Pfam" id="PF00561">
    <property type="entry name" value="Abhydrolase_1"/>
    <property type="match status" value="1"/>
</dbReference>
<organism evidence="2 3">
    <name type="scientific">Wallemia mellicola</name>
    <dbReference type="NCBI Taxonomy" id="1708541"/>
    <lineage>
        <taxon>Eukaryota</taxon>
        <taxon>Fungi</taxon>
        <taxon>Dikarya</taxon>
        <taxon>Basidiomycota</taxon>
        <taxon>Wallemiomycotina</taxon>
        <taxon>Wallemiomycetes</taxon>
        <taxon>Wallemiales</taxon>
        <taxon>Wallemiaceae</taxon>
        <taxon>Wallemia</taxon>
    </lineage>
</organism>
<dbReference type="AlphaFoldDB" id="A0A4T0LZZ4"/>
<dbReference type="PRINTS" id="PR00111">
    <property type="entry name" value="ABHYDROLASE"/>
</dbReference>
<protein>
    <submittedName>
        <fullName evidence="2">Alpha/beta-hydrolase</fullName>
    </submittedName>
</protein>
<dbReference type="GO" id="GO:0047372">
    <property type="term" value="F:monoacylglycerol lipase activity"/>
    <property type="evidence" value="ECO:0007669"/>
    <property type="project" value="TreeGrafter"/>
</dbReference>
<dbReference type="GO" id="GO:0016020">
    <property type="term" value="C:membrane"/>
    <property type="evidence" value="ECO:0007669"/>
    <property type="project" value="TreeGrafter"/>
</dbReference>
<gene>
    <name evidence="2" type="ORF">E3Q22_03816</name>
</gene>
<reference evidence="2 3" key="1">
    <citation type="submission" date="2019-03" db="EMBL/GenBank/DDBJ databases">
        <title>Sequencing 25 genomes of Wallemia mellicola.</title>
        <authorList>
            <person name="Gostincar C."/>
        </authorList>
    </citation>
    <scope>NUCLEOTIDE SEQUENCE [LARGE SCALE GENOMIC DNA]</scope>
    <source>
        <strain evidence="2 3">EXF-6152</strain>
    </source>
</reference>
<evidence type="ECO:0000259" key="1">
    <source>
        <dbReference type="Pfam" id="PF00561"/>
    </source>
</evidence>
<evidence type="ECO:0000313" key="2">
    <source>
        <dbReference type="EMBL" id="TIB75910.1"/>
    </source>
</evidence>
<keyword evidence="2" id="KW-0378">Hydrolase</keyword>
<proteinExistence type="predicted"/>
<dbReference type="Proteomes" id="UP000310685">
    <property type="component" value="Unassembled WGS sequence"/>
</dbReference>
<dbReference type="InterPro" id="IPR050266">
    <property type="entry name" value="AB_hydrolase_sf"/>
</dbReference>
<dbReference type="InterPro" id="IPR029058">
    <property type="entry name" value="AB_hydrolase_fold"/>
</dbReference>
<dbReference type="SUPFAM" id="SSF53474">
    <property type="entry name" value="alpha/beta-Hydrolases"/>
    <property type="match status" value="1"/>
</dbReference>
<dbReference type="GO" id="GO:0046464">
    <property type="term" value="P:acylglycerol catabolic process"/>
    <property type="evidence" value="ECO:0007669"/>
    <property type="project" value="TreeGrafter"/>
</dbReference>
<sequence length="356" mass="39654">MTITLENKHLALGAASLLATFQLYRTFSSIFANTKPTKHTNGFSVQVERGLGSLDPDSELGKGVNEVYPPDAFEGGSDVRLPNGRVKYYLLGPEEGDKIVLVHGFSSPCLVWRELGTSLANAGFRVLMYDHYGRGYSDHPIVPYNGPLYTTTLALLMNHVGFEKAHICGYSMGAPISISFADIFPHMVSKIILLAPAGLMDPTPFRLTRQIDPTSFIEAPSWLKRLMRPSGPVNYDAKSMPENVRMLAKPHLTHPRLSEIQSKRPPFVHALLSTLREGILFDQDEIYKAIGRRRKNPIHIIWGTVDKIVPYSLSERMLEYLPSATLDTIEGAGHDLVITNSEHVQKSIIDFLNGRE</sequence>
<accession>A0A4T0LZZ4</accession>
<name>A0A4T0LZZ4_9BASI</name>
<dbReference type="PANTHER" id="PTHR43798">
    <property type="entry name" value="MONOACYLGLYCEROL LIPASE"/>
    <property type="match status" value="1"/>
</dbReference>
<comment type="caution">
    <text evidence="2">The sequence shown here is derived from an EMBL/GenBank/DDBJ whole genome shotgun (WGS) entry which is preliminary data.</text>
</comment>
<feature type="domain" description="AB hydrolase-1" evidence="1">
    <location>
        <begin position="99"/>
        <end position="340"/>
    </location>
</feature>